<protein>
    <submittedName>
        <fullName evidence="1">Uncharacterized protein</fullName>
    </submittedName>
</protein>
<evidence type="ECO:0000313" key="1">
    <source>
        <dbReference type="EMBL" id="JAD70464.1"/>
    </source>
</evidence>
<accession>A0A0A9C2D4</accession>
<proteinExistence type="predicted"/>
<reference evidence="1" key="1">
    <citation type="submission" date="2014-09" db="EMBL/GenBank/DDBJ databases">
        <authorList>
            <person name="Magalhaes I.L.F."/>
            <person name="Oliveira U."/>
            <person name="Santos F.R."/>
            <person name="Vidigal T.H.D.A."/>
            <person name="Brescovit A.D."/>
            <person name="Santos A.J."/>
        </authorList>
    </citation>
    <scope>NUCLEOTIDE SEQUENCE</scope>
    <source>
        <tissue evidence="1">Shoot tissue taken approximately 20 cm above the soil surface</tissue>
    </source>
</reference>
<reference evidence="1" key="2">
    <citation type="journal article" date="2015" name="Data Brief">
        <title>Shoot transcriptome of the giant reed, Arundo donax.</title>
        <authorList>
            <person name="Barrero R.A."/>
            <person name="Guerrero F.D."/>
            <person name="Moolhuijzen P."/>
            <person name="Goolsby J.A."/>
            <person name="Tidwell J."/>
            <person name="Bellgard S.E."/>
            <person name="Bellgard M.I."/>
        </authorList>
    </citation>
    <scope>NUCLEOTIDE SEQUENCE</scope>
    <source>
        <tissue evidence="1">Shoot tissue taken approximately 20 cm above the soil surface</tissue>
    </source>
</reference>
<name>A0A0A9C2D4_ARUDO</name>
<sequence length="25" mass="2975">MNSCAYRNEMWCWINLSHSSNQRSG</sequence>
<organism evidence="1">
    <name type="scientific">Arundo donax</name>
    <name type="common">Giant reed</name>
    <name type="synonym">Donax arundinaceus</name>
    <dbReference type="NCBI Taxonomy" id="35708"/>
    <lineage>
        <taxon>Eukaryota</taxon>
        <taxon>Viridiplantae</taxon>
        <taxon>Streptophyta</taxon>
        <taxon>Embryophyta</taxon>
        <taxon>Tracheophyta</taxon>
        <taxon>Spermatophyta</taxon>
        <taxon>Magnoliopsida</taxon>
        <taxon>Liliopsida</taxon>
        <taxon>Poales</taxon>
        <taxon>Poaceae</taxon>
        <taxon>PACMAD clade</taxon>
        <taxon>Arundinoideae</taxon>
        <taxon>Arundineae</taxon>
        <taxon>Arundo</taxon>
    </lineage>
</organism>
<dbReference type="EMBL" id="GBRH01227431">
    <property type="protein sequence ID" value="JAD70464.1"/>
    <property type="molecule type" value="Transcribed_RNA"/>
</dbReference>
<dbReference type="AlphaFoldDB" id="A0A0A9C2D4"/>